<comment type="caution">
    <text evidence="2">The sequence shown here is derived from an EMBL/GenBank/DDBJ whole genome shotgun (WGS) entry which is preliminary data.</text>
</comment>
<keyword evidence="3" id="KW-1185">Reference proteome</keyword>
<evidence type="ECO:0000313" key="3">
    <source>
        <dbReference type="Proteomes" id="UP001371456"/>
    </source>
</evidence>
<sequence length="20" mass="2381">MRHIQTRSKVVEIQTRAQAK</sequence>
<organism evidence="2 3">
    <name type="scientific">Solanum bulbocastanum</name>
    <name type="common">Wild potato</name>
    <dbReference type="NCBI Taxonomy" id="147425"/>
    <lineage>
        <taxon>Eukaryota</taxon>
        <taxon>Viridiplantae</taxon>
        <taxon>Streptophyta</taxon>
        <taxon>Embryophyta</taxon>
        <taxon>Tracheophyta</taxon>
        <taxon>Spermatophyta</taxon>
        <taxon>Magnoliopsida</taxon>
        <taxon>eudicotyledons</taxon>
        <taxon>Gunneridae</taxon>
        <taxon>Pentapetalae</taxon>
        <taxon>asterids</taxon>
        <taxon>lamiids</taxon>
        <taxon>Solanales</taxon>
        <taxon>Solanaceae</taxon>
        <taxon>Solanoideae</taxon>
        <taxon>Solaneae</taxon>
        <taxon>Solanum</taxon>
    </lineage>
</organism>
<dbReference type="Proteomes" id="UP001371456">
    <property type="component" value="Unassembled WGS sequence"/>
</dbReference>
<reference evidence="2 3" key="1">
    <citation type="submission" date="2024-02" db="EMBL/GenBank/DDBJ databases">
        <title>de novo genome assembly of Solanum bulbocastanum strain 11H21.</title>
        <authorList>
            <person name="Hosaka A.J."/>
        </authorList>
    </citation>
    <scope>NUCLEOTIDE SEQUENCE [LARGE SCALE GENOMIC DNA]</scope>
    <source>
        <tissue evidence="2">Young leaves</tissue>
    </source>
</reference>
<name>A0AAN8U4V2_SOLBU</name>
<feature type="region of interest" description="Disordered" evidence="1">
    <location>
        <begin position="1"/>
        <end position="20"/>
    </location>
</feature>
<gene>
    <name evidence="2" type="ORF">RDI58_001298</name>
</gene>
<dbReference type="EMBL" id="JBANQN010000001">
    <property type="protein sequence ID" value="KAK6803514.1"/>
    <property type="molecule type" value="Genomic_DNA"/>
</dbReference>
<evidence type="ECO:0000256" key="1">
    <source>
        <dbReference type="SAM" id="MobiDB-lite"/>
    </source>
</evidence>
<accession>A0AAN8U4V2</accession>
<proteinExistence type="predicted"/>
<evidence type="ECO:0000313" key="2">
    <source>
        <dbReference type="EMBL" id="KAK6803514.1"/>
    </source>
</evidence>
<protein>
    <submittedName>
        <fullName evidence="2">Uncharacterized protein</fullName>
    </submittedName>
</protein>
<dbReference type="AlphaFoldDB" id="A0AAN8U4V2"/>